<sequence length="27" mass="3067">VLVLVADPTYRAPKGTRDILWPDSARR</sequence>
<gene>
    <name evidence="1" type="ORF">METZ01_LOCUS407058</name>
</gene>
<dbReference type="EMBL" id="UINC01157298">
    <property type="protein sequence ID" value="SVD54204.1"/>
    <property type="molecule type" value="Genomic_DNA"/>
</dbReference>
<proteinExistence type="predicted"/>
<feature type="non-terminal residue" evidence="1">
    <location>
        <position position="27"/>
    </location>
</feature>
<accession>A0A382W6B2</accession>
<organism evidence="1">
    <name type="scientific">marine metagenome</name>
    <dbReference type="NCBI Taxonomy" id="408172"/>
    <lineage>
        <taxon>unclassified sequences</taxon>
        <taxon>metagenomes</taxon>
        <taxon>ecological metagenomes</taxon>
    </lineage>
</organism>
<name>A0A382W6B2_9ZZZZ</name>
<protein>
    <submittedName>
        <fullName evidence="1">Uncharacterized protein</fullName>
    </submittedName>
</protein>
<dbReference type="AlphaFoldDB" id="A0A382W6B2"/>
<feature type="non-terminal residue" evidence="1">
    <location>
        <position position="1"/>
    </location>
</feature>
<reference evidence="1" key="1">
    <citation type="submission" date="2018-05" db="EMBL/GenBank/DDBJ databases">
        <authorList>
            <person name="Lanie J.A."/>
            <person name="Ng W.-L."/>
            <person name="Kazmierczak K.M."/>
            <person name="Andrzejewski T.M."/>
            <person name="Davidsen T.M."/>
            <person name="Wayne K.J."/>
            <person name="Tettelin H."/>
            <person name="Glass J.I."/>
            <person name="Rusch D."/>
            <person name="Podicherti R."/>
            <person name="Tsui H.-C.T."/>
            <person name="Winkler M.E."/>
        </authorList>
    </citation>
    <scope>NUCLEOTIDE SEQUENCE</scope>
</reference>
<evidence type="ECO:0000313" key="1">
    <source>
        <dbReference type="EMBL" id="SVD54204.1"/>
    </source>
</evidence>